<proteinExistence type="predicted"/>
<dbReference type="EMBL" id="MU273465">
    <property type="protein sequence ID" value="KAI0037238.1"/>
    <property type="molecule type" value="Genomic_DNA"/>
</dbReference>
<accession>A0ACB8R0B4</accession>
<dbReference type="Proteomes" id="UP000814128">
    <property type="component" value="Unassembled WGS sequence"/>
</dbReference>
<evidence type="ECO:0000313" key="2">
    <source>
        <dbReference type="Proteomes" id="UP000814128"/>
    </source>
</evidence>
<protein>
    <submittedName>
        <fullName evidence="1">Uncharacterized protein</fullName>
    </submittedName>
</protein>
<name>A0ACB8R0B4_9AGAM</name>
<evidence type="ECO:0000313" key="1">
    <source>
        <dbReference type="EMBL" id="KAI0037238.1"/>
    </source>
</evidence>
<reference evidence="1" key="2">
    <citation type="journal article" date="2022" name="New Phytol.">
        <title>Evolutionary transition to the ectomycorrhizal habit in the genomes of a hyperdiverse lineage of mushroom-forming fungi.</title>
        <authorList>
            <person name="Looney B."/>
            <person name="Miyauchi S."/>
            <person name="Morin E."/>
            <person name="Drula E."/>
            <person name="Courty P.E."/>
            <person name="Kohler A."/>
            <person name="Kuo A."/>
            <person name="LaButti K."/>
            <person name="Pangilinan J."/>
            <person name="Lipzen A."/>
            <person name="Riley R."/>
            <person name="Andreopoulos W."/>
            <person name="He G."/>
            <person name="Johnson J."/>
            <person name="Nolan M."/>
            <person name="Tritt A."/>
            <person name="Barry K.W."/>
            <person name="Grigoriev I.V."/>
            <person name="Nagy L.G."/>
            <person name="Hibbett D."/>
            <person name="Henrissat B."/>
            <person name="Matheny P.B."/>
            <person name="Labbe J."/>
            <person name="Martin F.M."/>
        </authorList>
    </citation>
    <scope>NUCLEOTIDE SEQUENCE</scope>
    <source>
        <strain evidence="1">EC-137</strain>
    </source>
</reference>
<organism evidence="1 2">
    <name type="scientific">Vararia minispora EC-137</name>
    <dbReference type="NCBI Taxonomy" id="1314806"/>
    <lineage>
        <taxon>Eukaryota</taxon>
        <taxon>Fungi</taxon>
        <taxon>Dikarya</taxon>
        <taxon>Basidiomycota</taxon>
        <taxon>Agaricomycotina</taxon>
        <taxon>Agaricomycetes</taxon>
        <taxon>Russulales</taxon>
        <taxon>Lachnocladiaceae</taxon>
        <taxon>Vararia</taxon>
    </lineage>
</organism>
<sequence length="358" mass="39845">MGKTTDTRDVLIHVCLELVGLTILYYDYILTFPREVECIWPRTQSWSFVLFLLNRYVPIFGDISIIVFNFSRFASAEKTCRSFVLGRQILLVFNQVIVAALLALRIIALYHKSKRIIAFVIGSSLILFPIACWSITRQHSEVLRVPNVHGCFTALTSSTGTRISIAWVMQAAFDIIIFILTILHTLATRRSSGGRGFPQNEGGVLELVYRDGAIYFITMAFANVANILTFVLLPDPLRGTLSTFASSISVTLMSHLILNLYAAAASNSLEPRFDATANVIFTSRIGVAFTVDEPHEDINVERWEPEPYDALSSTPTSSLTAAASSATASEFTQYQCQDTSSIERDRVEMFGRDPGVRT</sequence>
<comment type="caution">
    <text evidence="1">The sequence shown here is derived from an EMBL/GenBank/DDBJ whole genome shotgun (WGS) entry which is preliminary data.</text>
</comment>
<gene>
    <name evidence="1" type="ORF">K488DRAFT_81460</name>
</gene>
<reference evidence="1" key="1">
    <citation type="submission" date="2021-02" db="EMBL/GenBank/DDBJ databases">
        <authorList>
            <consortium name="DOE Joint Genome Institute"/>
            <person name="Ahrendt S."/>
            <person name="Looney B.P."/>
            <person name="Miyauchi S."/>
            <person name="Morin E."/>
            <person name="Drula E."/>
            <person name="Courty P.E."/>
            <person name="Chicoki N."/>
            <person name="Fauchery L."/>
            <person name="Kohler A."/>
            <person name="Kuo A."/>
            <person name="Labutti K."/>
            <person name="Pangilinan J."/>
            <person name="Lipzen A."/>
            <person name="Riley R."/>
            <person name="Andreopoulos W."/>
            <person name="He G."/>
            <person name="Johnson J."/>
            <person name="Barry K.W."/>
            <person name="Grigoriev I.V."/>
            <person name="Nagy L."/>
            <person name="Hibbett D."/>
            <person name="Henrissat B."/>
            <person name="Matheny P.B."/>
            <person name="Labbe J."/>
            <person name="Martin F."/>
        </authorList>
    </citation>
    <scope>NUCLEOTIDE SEQUENCE</scope>
    <source>
        <strain evidence="1">EC-137</strain>
    </source>
</reference>
<keyword evidence="2" id="KW-1185">Reference proteome</keyword>